<dbReference type="RefSeq" id="XP_066707561.1">
    <property type="nucleotide sequence ID" value="XM_066866647.1"/>
</dbReference>
<keyword evidence="4" id="KW-1185">Reference proteome</keyword>
<evidence type="ECO:0000256" key="1">
    <source>
        <dbReference type="SAM" id="MobiDB-lite"/>
    </source>
</evidence>
<dbReference type="SUPFAM" id="SSF57959">
    <property type="entry name" value="Leucine zipper domain"/>
    <property type="match status" value="1"/>
</dbReference>
<proteinExistence type="predicted"/>
<dbReference type="CDD" id="cd14687">
    <property type="entry name" value="bZIP_ATF2"/>
    <property type="match status" value="1"/>
</dbReference>
<protein>
    <recommendedName>
        <fullName evidence="2">BZIP domain-containing protein</fullName>
    </recommendedName>
</protein>
<evidence type="ECO:0000313" key="4">
    <source>
        <dbReference type="Proteomes" id="UP001480595"/>
    </source>
</evidence>
<dbReference type="GeneID" id="92099712"/>
<accession>A0ABR1SQY1</accession>
<feature type="compositionally biased region" description="Basic and acidic residues" evidence="1">
    <location>
        <begin position="124"/>
        <end position="140"/>
    </location>
</feature>
<evidence type="ECO:0000259" key="2">
    <source>
        <dbReference type="PROSITE" id="PS50217"/>
    </source>
</evidence>
<dbReference type="PROSITE" id="PS00036">
    <property type="entry name" value="BZIP_BASIC"/>
    <property type="match status" value="1"/>
</dbReference>
<feature type="region of interest" description="Disordered" evidence="1">
    <location>
        <begin position="476"/>
        <end position="556"/>
    </location>
</feature>
<gene>
    <name evidence="3" type="ORF">PG994_015240</name>
</gene>
<dbReference type="EMBL" id="JAQQWL010000018">
    <property type="protein sequence ID" value="KAK8036743.1"/>
    <property type="molecule type" value="Genomic_DNA"/>
</dbReference>
<dbReference type="Proteomes" id="UP001480595">
    <property type="component" value="Unassembled WGS sequence"/>
</dbReference>
<dbReference type="PROSITE" id="PS50217">
    <property type="entry name" value="BZIP"/>
    <property type="match status" value="1"/>
</dbReference>
<comment type="caution">
    <text evidence="3">The sequence shown here is derived from an EMBL/GenBank/DDBJ whole genome shotgun (WGS) entry which is preliminary data.</text>
</comment>
<evidence type="ECO:0000313" key="3">
    <source>
        <dbReference type="EMBL" id="KAK8036743.1"/>
    </source>
</evidence>
<dbReference type="InterPro" id="IPR004827">
    <property type="entry name" value="bZIP"/>
</dbReference>
<feature type="domain" description="BZIP" evidence="2">
    <location>
        <begin position="129"/>
        <end position="192"/>
    </location>
</feature>
<dbReference type="Gene3D" id="1.20.5.170">
    <property type="match status" value="1"/>
</dbReference>
<feature type="region of interest" description="Disordered" evidence="1">
    <location>
        <begin position="112"/>
        <end position="140"/>
    </location>
</feature>
<organism evidence="3 4">
    <name type="scientific">Apiospora phragmitis</name>
    <dbReference type="NCBI Taxonomy" id="2905665"/>
    <lineage>
        <taxon>Eukaryota</taxon>
        <taxon>Fungi</taxon>
        <taxon>Dikarya</taxon>
        <taxon>Ascomycota</taxon>
        <taxon>Pezizomycotina</taxon>
        <taxon>Sordariomycetes</taxon>
        <taxon>Xylariomycetidae</taxon>
        <taxon>Amphisphaeriales</taxon>
        <taxon>Apiosporaceae</taxon>
        <taxon>Apiospora</taxon>
    </lineage>
</organism>
<reference evidence="3 4" key="1">
    <citation type="submission" date="2023-01" db="EMBL/GenBank/DDBJ databases">
        <title>Analysis of 21 Apiospora genomes using comparative genomics revels a genus with tremendous synthesis potential of carbohydrate active enzymes and secondary metabolites.</title>
        <authorList>
            <person name="Sorensen T."/>
        </authorList>
    </citation>
    <scope>NUCLEOTIDE SEQUENCE [LARGE SCALE GENOMIC DNA]</scope>
    <source>
        <strain evidence="3 4">CBS 135458</strain>
    </source>
</reference>
<dbReference type="SMART" id="SM00338">
    <property type="entry name" value="BRLZ"/>
    <property type="match status" value="1"/>
</dbReference>
<name>A0ABR1SQY1_9PEZI</name>
<sequence length="792" mass="86922">MSGDNVIPGSLCDGPPHVHRDVVGPQFIGSYGTYYYEAGFGVPGTLEPGTFAIPNQPALAQVTAGGYGYTGHQGIVWDYAAQPSQYGQLAQLPNQPPTEAYLGNLATIDHGLQPETPASSEISPGHHADFAREKSKEKNRQAAAKCRTRIKQQNKDLLDKEAQFRTKNGSLWATKEALEQERMLLIQELFQHNTEDFTRYTNLAAAILNPHLLGIHQFDPAAWAADPVAYGEQLSHDGSLESIQVRLVAEGLSKHALPHGNEKSSTSAHIAIPKNQAEAILPVVRLAKLSNWECSIPGGPVTCRAYCLATSSHRLLAPSPQIRPFLDYKVSTNCCLAALAYRRVVFCGFSSALVCCLAERTCGMDGDARRRPTGPPVSAPSSDLVQDPNAERWSYATIANQRQPAPMNTFLTARGMVGTADYRGYRQDPAAAFSPALPHNPMSWPSEYRQTSFDPSLEYDVPHTSVASTAYNTNQLSPLWQPTPRKPASVAASRFEGEPAEAGTAPTLPALAIPSDMSEIDQSSPGAESTELDGQHSFASTSRMPQANEVPEEQDYSASIEMREAYEQYQTNIKEVFTNIHKGVLASASESLLAVSDWLLSKVTELGLATDNYQLHHDRIKLWHDFNHAWLALLQKQKDMVGSGMVLQRDQTLMSEERLEEMGEKLVRLCDGITGHGLVDYEYGVWEELIIHTDLEVVLMECLDFYESTDGSGNASLANPSSSSLSGDLDPAHQADQAGPLTLAFPADIIFLPFYVVFAYVHSGMKLRALFTFWDLEWAGRNLERMTKIALE</sequence>
<dbReference type="InterPro" id="IPR046347">
    <property type="entry name" value="bZIP_sf"/>
</dbReference>